<dbReference type="KEGG" id="fll:EI427_01310"/>
<evidence type="ECO:0000259" key="2">
    <source>
        <dbReference type="Pfam" id="PF18962"/>
    </source>
</evidence>
<accession>A0A3Q9FIZ7</accession>
<gene>
    <name evidence="3" type="ORF">EI427_01310</name>
</gene>
<dbReference type="EMBL" id="CP034562">
    <property type="protein sequence ID" value="AZQ60897.1"/>
    <property type="molecule type" value="Genomic_DNA"/>
</dbReference>
<dbReference type="AlphaFoldDB" id="A0A3Q9FIZ7"/>
<evidence type="ECO:0000313" key="3">
    <source>
        <dbReference type="EMBL" id="AZQ60897.1"/>
    </source>
</evidence>
<dbReference type="InterPro" id="IPR011042">
    <property type="entry name" value="6-blade_b-propeller_TolB-like"/>
</dbReference>
<dbReference type="OrthoDB" id="937114at2"/>
<evidence type="ECO:0000313" key="4">
    <source>
        <dbReference type="Proteomes" id="UP000267268"/>
    </source>
</evidence>
<organism evidence="3 4">
    <name type="scientific">Flammeovirga pectinis</name>
    <dbReference type="NCBI Taxonomy" id="2494373"/>
    <lineage>
        <taxon>Bacteria</taxon>
        <taxon>Pseudomonadati</taxon>
        <taxon>Bacteroidota</taxon>
        <taxon>Cytophagia</taxon>
        <taxon>Cytophagales</taxon>
        <taxon>Flammeovirgaceae</taxon>
        <taxon>Flammeovirga</taxon>
    </lineage>
</organism>
<dbReference type="SUPFAM" id="SSF101898">
    <property type="entry name" value="NHL repeat"/>
    <property type="match status" value="1"/>
</dbReference>
<proteinExistence type="predicted"/>
<protein>
    <submittedName>
        <fullName evidence="3">T9SS type A sorting domain-containing protein</fullName>
    </submittedName>
</protein>
<dbReference type="Proteomes" id="UP000267268">
    <property type="component" value="Chromosome 1"/>
</dbReference>
<dbReference type="Pfam" id="PF18962">
    <property type="entry name" value="Por_Secre_tail"/>
    <property type="match status" value="1"/>
</dbReference>
<reference evidence="3 4" key="1">
    <citation type="submission" date="2018-12" db="EMBL/GenBank/DDBJ databases">
        <title>Flammeovirga pectinis sp. nov., isolated from the gut of the Korean scallop, Patinopecten yessoensis.</title>
        <authorList>
            <person name="Bae J.-W."/>
            <person name="Jeong Y.-S."/>
            <person name="Kang W."/>
        </authorList>
    </citation>
    <scope>NUCLEOTIDE SEQUENCE [LARGE SCALE GENOMIC DNA]</scope>
    <source>
        <strain evidence="3 4">L12M1</strain>
    </source>
</reference>
<dbReference type="PANTHER" id="PTHR35580">
    <property type="entry name" value="CELL SURFACE GLYCOPROTEIN (S-LAYER PROTEIN)-LIKE PROTEIN"/>
    <property type="match status" value="1"/>
</dbReference>
<dbReference type="PANTHER" id="PTHR35580:SF1">
    <property type="entry name" value="PHYTASE-LIKE DOMAIN-CONTAINING PROTEIN"/>
    <property type="match status" value="1"/>
</dbReference>
<feature type="signal peptide" evidence="1">
    <location>
        <begin position="1"/>
        <end position="19"/>
    </location>
</feature>
<evidence type="ECO:0000256" key="1">
    <source>
        <dbReference type="SAM" id="SignalP"/>
    </source>
</evidence>
<keyword evidence="1" id="KW-0732">Signal</keyword>
<keyword evidence="4" id="KW-1185">Reference proteome</keyword>
<sequence length="629" mass="68792">MKRLFLLSLFINIHFALFGQPSTEWAQFAETTLSTNAYGTFNTTDNSGNTYNVGYYGTSSGETFVAGSESISAEEGIGYDGFIIKYDTDGVVLWMESLGGKDSHDYIRSIKTDGSGNIYLVGYYEDSANFDGANTITTSGQQDTFIVKYNSSGVFQWVKEIKGTSSIKGESVTIDTSGNIVVTGSYAAGTISCEGLSISGSTQSLFVAKFDSDGTATWIGSIEYYATIGAKSLSTDSNDNIYITGSINTSQSKIKTATDGVSNDYSDTNITLTDFTSGSSDIFITKFNYDGELQWFKSTTNTGTASGNGIIVDSNDNFYITGYYNGTINTVNTSNDNDAFIAKYNSAGTLIWLESYGGSGDQSGVATVVDQLDDVYLTTDNTIVKLDSDGNQEWTRSSSSPTGTLETQSISINSGGDIIISGQFKEDADFNGTSIDAERSAWSIFTTKFSNSDDLPIELLSFTGSLENNQVLFTWETASEINNDFFTLERSKDGKNWQIIETIKGAGNSSTTLKYTTVDTTPFSKKSYYRLKQTDFDRQYTYSNSISIQKESTNEFILSYYPNPSRNTLTIEHNASQDINYQIINALGQIELRGTLLQQNDVINLSNLKSGLHYLKTYKKTVKIIVAKD</sequence>
<dbReference type="RefSeq" id="WP_126610866.1">
    <property type="nucleotide sequence ID" value="NZ_CP034562.1"/>
</dbReference>
<feature type="domain" description="Secretion system C-terminal sorting" evidence="2">
    <location>
        <begin position="561"/>
        <end position="625"/>
    </location>
</feature>
<name>A0A3Q9FIZ7_9BACT</name>
<dbReference type="NCBIfam" id="TIGR04183">
    <property type="entry name" value="Por_Secre_tail"/>
    <property type="match status" value="1"/>
</dbReference>
<dbReference type="InterPro" id="IPR026444">
    <property type="entry name" value="Secre_tail"/>
</dbReference>
<feature type="chain" id="PRO_5018682758" evidence="1">
    <location>
        <begin position="20"/>
        <end position="629"/>
    </location>
</feature>
<dbReference type="Gene3D" id="2.120.10.30">
    <property type="entry name" value="TolB, C-terminal domain"/>
    <property type="match status" value="1"/>
</dbReference>
<dbReference type="InterPro" id="IPR052918">
    <property type="entry name" value="Motility_Chemotaxis_Reg"/>
</dbReference>